<proteinExistence type="inferred from homology"/>
<name>A0A918SFE8_9FLAO</name>
<dbReference type="AlphaFoldDB" id="A0A918SFE8"/>
<dbReference type="PANTHER" id="PTHR46268:SF6">
    <property type="entry name" value="UNIVERSAL STRESS PROTEIN UP12"/>
    <property type="match status" value="1"/>
</dbReference>
<dbReference type="Gene3D" id="3.40.50.620">
    <property type="entry name" value="HUPs"/>
    <property type="match status" value="2"/>
</dbReference>
<reference evidence="3" key="1">
    <citation type="journal article" date="2014" name="Int. J. Syst. Evol. Microbiol.">
        <title>Complete genome sequence of Corynebacterium casei LMG S-19264T (=DSM 44701T), isolated from a smear-ripened cheese.</title>
        <authorList>
            <consortium name="US DOE Joint Genome Institute (JGI-PGF)"/>
            <person name="Walter F."/>
            <person name="Albersmeier A."/>
            <person name="Kalinowski J."/>
            <person name="Ruckert C."/>
        </authorList>
    </citation>
    <scope>NUCLEOTIDE SEQUENCE</scope>
    <source>
        <strain evidence="3">KCTC 12719</strain>
    </source>
</reference>
<protein>
    <submittedName>
        <fullName evidence="3">Universal stress protein</fullName>
    </submittedName>
</protein>
<dbReference type="InterPro" id="IPR014729">
    <property type="entry name" value="Rossmann-like_a/b/a_fold"/>
</dbReference>
<evidence type="ECO:0000256" key="1">
    <source>
        <dbReference type="ARBA" id="ARBA00008791"/>
    </source>
</evidence>
<dbReference type="SUPFAM" id="SSF52402">
    <property type="entry name" value="Adenine nucleotide alpha hydrolases-like"/>
    <property type="match status" value="2"/>
</dbReference>
<dbReference type="Pfam" id="PF00582">
    <property type="entry name" value="Usp"/>
    <property type="match status" value="1"/>
</dbReference>
<dbReference type="CDD" id="cd00293">
    <property type="entry name" value="USP-like"/>
    <property type="match status" value="1"/>
</dbReference>
<accession>A0A918SFE8</accession>
<comment type="caution">
    <text evidence="3">The sequence shown here is derived from an EMBL/GenBank/DDBJ whole genome shotgun (WGS) entry which is preliminary data.</text>
</comment>
<evidence type="ECO:0000259" key="2">
    <source>
        <dbReference type="Pfam" id="PF00582"/>
    </source>
</evidence>
<dbReference type="PRINTS" id="PR01438">
    <property type="entry name" value="UNVRSLSTRESS"/>
</dbReference>
<dbReference type="EMBL" id="BMXB01000006">
    <property type="protein sequence ID" value="GHA37750.1"/>
    <property type="molecule type" value="Genomic_DNA"/>
</dbReference>
<evidence type="ECO:0000313" key="3">
    <source>
        <dbReference type="EMBL" id="GHA37750.1"/>
    </source>
</evidence>
<sequence length="292" mass="34005">MYSFRIMRKIVVPTDFSENAFNALRYASELFKYEQSEFLLLHAYAEEIYKDEKDLTEDAFKSIKKDIMEASNLQLEKIRKKITALSPNPKHTYKLVSSFGLLVDEVNDLINKENADVAVMGTRGKTNDRKITFGSNTLQVIKYVQSPVLCIPENYEFKTPENILFPTNFLLPYQRRELKLVGEIARKFCAKIHLLHISKFPISSLRQRDNKLFMEDAFHEIRLESHGRDAFSKEDAINKFIDQYQIDLLVMVNSRQTYLETILAPSTIDKISLNPKVPFMVLQNFSRITENN</sequence>
<dbReference type="InterPro" id="IPR006016">
    <property type="entry name" value="UspA"/>
</dbReference>
<dbReference type="Proteomes" id="UP000610456">
    <property type="component" value="Unassembled WGS sequence"/>
</dbReference>
<dbReference type="PANTHER" id="PTHR46268">
    <property type="entry name" value="STRESS RESPONSE PROTEIN NHAX"/>
    <property type="match status" value="1"/>
</dbReference>
<evidence type="ECO:0000313" key="4">
    <source>
        <dbReference type="Proteomes" id="UP000610456"/>
    </source>
</evidence>
<keyword evidence="4" id="KW-1185">Reference proteome</keyword>
<organism evidence="3 4">
    <name type="scientific">Salinimicrobium marinum</name>
    <dbReference type="NCBI Taxonomy" id="680283"/>
    <lineage>
        <taxon>Bacteria</taxon>
        <taxon>Pseudomonadati</taxon>
        <taxon>Bacteroidota</taxon>
        <taxon>Flavobacteriia</taxon>
        <taxon>Flavobacteriales</taxon>
        <taxon>Flavobacteriaceae</taxon>
        <taxon>Salinimicrobium</taxon>
    </lineage>
</organism>
<comment type="similarity">
    <text evidence="1">Belongs to the universal stress protein A family.</text>
</comment>
<feature type="domain" description="UspA" evidence="2">
    <location>
        <begin position="7"/>
        <end position="152"/>
    </location>
</feature>
<reference evidence="3" key="2">
    <citation type="submission" date="2020-09" db="EMBL/GenBank/DDBJ databases">
        <authorList>
            <person name="Sun Q."/>
            <person name="Kim S."/>
        </authorList>
    </citation>
    <scope>NUCLEOTIDE SEQUENCE</scope>
    <source>
        <strain evidence="3">KCTC 12719</strain>
    </source>
</reference>
<dbReference type="InterPro" id="IPR006015">
    <property type="entry name" value="Universal_stress_UspA"/>
</dbReference>
<gene>
    <name evidence="3" type="ORF">GCM10007103_19070</name>
</gene>